<dbReference type="PANTHER" id="PTHR46517:SF1">
    <property type="entry name" value="FRUCTOSE-2,6-BISPHOSPHATASE TIGAR"/>
    <property type="match status" value="1"/>
</dbReference>
<dbReference type="SUPFAM" id="SSF53254">
    <property type="entry name" value="Phosphoglycerate mutase-like"/>
    <property type="match status" value="1"/>
</dbReference>
<dbReference type="EMBL" id="JAAXKZ010000015">
    <property type="protein sequence ID" value="NMH91271.1"/>
    <property type="molecule type" value="Genomic_DNA"/>
</dbReference>
<dbReference type="Gene3D" id="3.40.50.1240">
    <property type="entry name" value="Phosphoglycerate mutase-like"/>
    <property type="match status" value="1"/>
</dbReference>
<feature type="active site" description="Proton donor/acceptor" evidence="2">
    <location>
        <position position="84"/>
    </location>
</feature>
<dbReference type="Pfam" id="PF00300">
    <property type="entry name" value="His_Phos_1"/>
    <property type="match status" value="1"/>
</dbReference>
<evidence type="ECO:0000256" key="3">
    <source>
        <dbReference type="PIRSR" id="PIRSR613078-2"/>
    </source>
</evidence>
<dbReference type="PANTHER" id="PTHR46517">
    <property type="entry name" value="FRUCTOSE-2,6-BISPHOSPHATASE TIGAR"/>
    <property type="match status" value="1"/>
</dbReference>
<protein>
    <submittedName>
        <fullName evidence="4">Histidine phosphatase family protein</fullName>
    </submittedName>
</protein>
<evidence type="ECO:0000313" key="4">
    <source>
        <dbReference type="EMBL" id="NMH91271.1"/>
    </source>
</evidence>
<dbReference type="Proteomes" id="UP000586918">
    <property type="component" value="Unassembled WGS sequence"/>
</dbReference>
<dbReference type="InterPro" id="IPR051695">
    <property type="entry name" value="Phosphoglycerate_Mutase"/>
</dbReference>
<reference evidence="4 5" key="1">
    <citation type="submission" date="2020-04" db="EMBL/GenBank/DDBJ databases">
        <authorList>
            <person name="Klaysubun C."/>
            <person name="Duangmal K."/>
            <person name="Lipun K."/>
        </authorList>
    </citation>
    <scope>NUCLEOTIDE SEQUENCE [LARGE SCALE GENOMIC DNA]</scope>
    <source>
        <strain evidence="4 5">DSM 45300</strain>
    </source>
</reference>
<sequence>MSLRRLILLRHGQTDYNLAGRMQGHLDSKLTDEGRTQVARAAPELARFAPDRLISSDLSRAVHSADEVAAITGLPVELDPRLRETHLGQWQGRSVDEIEVDWPGAIATWRSDPTWAPPGGESRVEVVARSLPVVRELDVAYGDPRSDRQGPDGEGATALLVAHGGLIAGLVSGLLGLPEPAWPSIGGLGNARWAVLARRPDHPRWRLAGYNVGANG</sequence>
<evidence type="ECO:0000256" key="1">
    <source>
        <dbReference type="ARBA" id="ARBA00022801"/>
    </source>
</evidence>
<accession>A0A848DFF5</accession>
<organism evidence="4 5">
    <name type="scientific">Pseudonocardia bannensis</name>
    <dbReference type="NCBI Taxonomy" id="630973"/>
    <lineage>
        <taxon>Bacteria</taxon>
        <taxon>Bacillati</taxon>
        <taxon>Actinomycetota</taxon>
        <taxon>Actinomycetes</taxon>
        <taxon>Pseudonocardiales</taxon>
        <taxon>Pseudonocardiaceae</taxon>
        <taxon>Pseudonocardia</taxon>
    </lineage>
</organism>
<proteinExistence type="predicted"/>
<feature type="binding site" evidence="3">
    <location>
        <begin position="10"/>
        <end position="17"/>
    </location>
    <ligand>
        <name>substrate</name>
    </ligand>
</feature>
<dbReference type="GO" id="GO:0043456">
    <property type="term" value="P:regulation of pentose-phosphate shunt"/>
    <property type="evidence" value="ECO:0007669"/>
    <property type="project" value="TreeGrafter"/>
</dbReference>
<evidence type="ECO:0000256" key="2">
    <source>
        <dbReference type="PIRSR" id="PIRSR613078-1"/>
    </source>
</evidence>
<dbReference type="InterPro" id="IPR013078">
    <property type="entry name" value="His_Pase_superF_clade-1"/>
</dbReference>
<dbReference type="AlphaFoldDB" id="A0A848DFF5"/>
<keyword evidence="5" id="KW-1185">Reference proteome</keyword>
<gene>
    <name evidence="4" type="ORF">HF519_06635</name>
</gene>
<comment type="caution">
    <text evidence="4">The sequence shown here is derived from an EMBL/GenBank/DDBJ whole genome shotgun (WGS) entry which is preliminary data.</text>
</comment>
<evidence type="ECO:0000313" key="5">
    <source>
        <dbReference type="Proteomes" id="UP000586918"/>
    </source>
</evidence>
<name>A0A848DFF5_9PSEU</name>
<dbReference type="GO" id="GO:0045820">
    <property type="term" value="P:negative regulation of glycolytic process"/>
    <property type="evidence" value="ECO:0007669"/>
    <property type="project" value="TreeGrafter"/>
</dbReference>
<feature type="binding site" evidence="3">
    <location>
        <position position="60"/>
    </location>
    <ligand>
        <name>substrate</name>
    </ligand>
</feature>
<dbReference type="InterPro" id="IPR029033">
    <property type="entry name" value="His_PPase_superfam"/>
</dbReference>
<dbReference type="CDD" id="cd07067">
    <property type="entry name" value="HP_PGM_like"/>
    <property type="match status" value="1"/>
</dbReference>
<feature type="active site" description="Tele-phosphohistidine intermediate" evidence="2">
    <location>
        <position position="11"/>
    </location>
</feature>
<keyword evidence="1" id="KW-0378">Hydrolase</keyword>
<dbReference type="GO" id="GO:0005829">
    <property type="term" value="C:cytosol"/>
    <property type="evidence" value="ECO:0007669"/>
    <property type="project" value="TreeGrafter"/>
</dbReference>
<dbReference type="RefSeq" id="WP_169411159.1">
    <property type="nucleotide sequence ID" value="NZ_JAAXKZ010000015.1"/>
</dbReference>
<dbReference type="PROSITE" id="PS00175">
    <property type="entry name" value="PG_MUTASE"/>
    <property type="match status" value="1"/>
</dbReference>
<dbReference type="SMART" id="SM00855">
    <property type="entry name" value="PGAM"/>
    <property type="match status" value="1"/>
</dbReference>
<dbReference type="GO" id="GO:0004331">
    <property type="term" value="F:fructose-2,6-bisphosphate 2-phosphatase activity"/>
    <property type="evidence" value="ECO:0007669"/>
    <property type="project" value="TreeGrafter"/>
</dbReference>
<dbReference type="InterPro" id="IPR001345">
    <property type="entry name" value="PG/BPGM_mutase_AS"/>
</dbReference>